<name>A0AAD7ZGK1_DIPPU</name>
<protein>
    <submittedName>
        <fullName evidence="2">Uncharacterized protein</fullName>
    </submittedName>
</protein>
<reference evidence="2" key="2">
    <citation type="submission" date="2023-05" db="EMBL/GenBank/DDBJ databases">
        <authorList>
            <person name="Fouks B."/>
        </authorList>
    </citation>
    <scope>NUCLEOTIDE SEQUENCE</scope>
    <source>
        <strain evidence="2">Stay&amp;Tobe</strain>
        <tissue evidence="2">Testes</tissue>
    </source>
</reference>
<comment type="caution">
    <text evidence="2">The sequence shown here is derived from an EMBL/GenBank/DDBJ whole genome shotgun (WGS) entry which is preliminary data.</text>
</comment>
<feature type="signal peptide" evidence="1">
    <location>
        <begin position="1"/>
        <end position="21"/>
    </location>
</feature>
<proteinExistence type="predicted"/>
<feature type="chain" id="PRO_5042295030" evidence="1">
    <location>
        <begin position="22"/>
        <end position="107"/>
    </location>
</feature>
<evidence type="ECO:0000313" key="3">
    <source>
        <dbReference type="Proteomes" id="UP001233999"/>
    </source>
</evidence>
<keyword evidence="1" id="KW-0732">Signal</keyword>
<dbReference type="EMBL" id="JASPKZ010008362">
    <property type="protein sequence ID" value="KAJ9580086.1"/>
    <property type="molecule type" value="Genomic_DNA"/>
</dbReference>
<reference evidence="2" key="1">
    <citation type="journal article" date="2023" name="IScience">
        <title>Live-bearing cockroach genome reveals convergent evolutionary mechanisms linked to viviparity in insects and beyond.</title>
        <authorList>
            <person name="Fouks B."/>
            <person name="Harrison M.C."/>
            <person name="Mikhailova A.A."/>
            <person name="Marchal E."/>
            <person name="English S."/>
            <person name="Carruthers M."/>
            <person name="Jennings E.C."/>
            <person name="Chiamaka E.L."/>
            <person name="Frigard R.A."/>
            <person name="Pippel M."/>
            <person name="Attardo G.M."/>
            <person name="Benoit J.B."/>
            <person name="Bornberg-Bauer E."/>
            <person name="Tobe S.S."/>
        </authorList>
    </citation>
    <scope>NUCLEOTIDE SEQUENCE</scope>
    <source>
        <strain evidence="2">Stay&amp;Tobe</strain>
    </source>
</reference>
<gene>
    <name evidence="2" type="ORF">L9F63_004278</name>
</gene>
<sequence>VPNLWAIYLVLIPLRAKRLVSTPTMDHGHVRSYDDLKLSTYQKMKTEKNTGYYSHSFHDQGRAHIYLSNFIAEVRHCLYERAISTHAKVSFQDSTLILITKKLTGVQ</sequence>
<feature type="non-terminal residue" evidence="2">
    <location>
        <position position="107"/>
    </location>
</feature>
<organism evidence="2 3">
    <name type="scientific">Diploptera punctata</name>
    <name type="common">Pacific beetle cockroach</name>
    <dbReference type="NCBI Taxonomy" id="6984"/>
    <lineage>
        <taxon>Eukaryota</taxon>
        <taxon>Metazoa</taxon>
        <taxon>Ecdysozoa</taxon>
        <taxon>Arthropoda</taxon>
        <taxon>Hexapoda</taxon>
        <taxon>Insecta</taxon>
        <taxon>Pterygota</taxon>
        <taxon>Neoptera</taxon>
        <taxon>Polyneoptera</taxon>
        <taxon>Dictyoptera</taxon>
        <taxon>Blattodea</taxon>
        <taxon>Blaberoidea</taxon>
        <taxon>Blaberidae</taxon>
        <taxon>Diplopterinae</taxon>
        <taxon>Diploptera</taxon>
    </lineage>
</organism>
<feature type="non-terminal residue" evidence="2">
    <location>
        <position position="1"/>
    </location>
</feature>
<keyword evidence="3" id="KW-1185">Reference proteome</keyword>
<dbReference type="AlphaFoldDB" id="A0AAD7ZGK1"/>
<evidence type="ECO:0000256" key="1">
    <source>
        <dbReference type="SAM" id="SignalP"/>
    </source>
</evidence>
<evidence type="ECO:0000313" key="2">
    <source>
        <dbReference type="EMBL" id="KAJ9580086.1"/>
    </source>
</evidence>
<accession>A0AAD7ZGK1</accession>
<dbReference type="Proteomes" id="UP001233999">
    <property type="component" value="Unassembled WGS sequence"/>
</dbReference>